<dbReference type="InterPro" id="IPR052998">
    <property type="entry name" value="Hetero-Diels-Alderase-like"/>
</dbReference>
<evidence type="ECO:0000313" key="2">
    <source>
        <dbReference type="EMBL" id="RSL68986.1"/>
    </source>
</evidence>
<dbReference type="Proteomes" id="UP000288168">
    <property type="component" value="Unassembled WGS sequence"/>
</dbReference>
<dbReference type="InterPro" id="IPR011042">
    <property type="entry name" value="6-blade_b-propeller_TolB-like"/>
</dbReference>
<dbReference type="STRING" id="1325734.A0A428QUP1"/>
<dbReference type="SUPFAM" id="SSF63829">
    <property type="entry name" value="Calcium-dependent phosphotriesterase"/>
    <property type="match status" value="1"/>
</dbReference>
<keyword evidence="1" id="KW-0732">Signal</keyword>
<sequence>MRVTFGSWVFGLLNATALSSSPSESANINTRQLIELPNVWIENVVLRSNGNLLLTTFGNGDIYSVDPSIPEAHVVAKVKDIDALTGIAEIERDLFVVSGGIYDGGTYFEDGSMKILLVDFRECGESHHGSPSVYPILEGKDAGVINGMTSLPDHQHIVVGAASWTGEIWRINTKTRTSEVILRDDLLGTTPSGPYPLGVNGLKISKGYLYFTNTGRQLFGRFKIDGYGNKVGDIEVVWRAPAGTKIAPDDFSLDQDGNAFVGCFPDLLVKINPDGEQTVLINGTLAGATSTAFSKDGRSLFVVTTGKGMEGVTGGQLVQVDL</sequence>
<evidence type="ECO:0000256" key="1">
    <source>
        <dbReference type="SAM" id="SignalP"/>
    </source>
</evidence>
<feature type="signal peptide" evidence="1">
    <location>
        <begin position="1"/>
        <end position="19"/>
    </location>
</feature>
<comment type="caution">
    <text evidence="2">The sequence shown here is derived from an EMBL/GenBank/DDBJ whole genome shotgun (WGS) entry which is preliminary data.</text>
</comment>
<dbReference type="AlphaFoldDB" id="A0A428QUP1"/>
<dbReference type="PANTHER" id="PTHR42060:SF1">
    <property type="entry name" value="NHL REPEAT-CONTAINING PROTEIN"/>
    <property type="match status" value="1"/>
</dbReference>
<reference evidence="2 3" key="1">
    <citation type="submission" date="2017-06" db="EMBL/GenBank/DDBJ databases">
        <title>Comparative genomic analysis of Ambrosia Fusariam Clade fungi.</title>
        <authorList>
            <person name="Stajich J.E."/>
            <person name="Carrillo J."/>
            <person name="Kijimoto T."/>
            <person name="Eskalen A."/>
            <person name="O'Donnell K."/>
            <person name="Kasson M."/>
        </authorList>
    </citation>
    <scope>NUCLEOTIDE SEQUENCE [LARGE SCALE GENOMIC DNA]</scope>
    <source>
        <strain evidence="2 3">NRRL62584</strain>
    </source>
</reference>
<gene>
    <name evidence="2" type="ORF">CEP54_002511</name>
</gene>
<accession>A0A428QUP1</accession>
<feature type="chain" id="PRO_5019417973" evidence="1">
    <location>
        <begin position="20"/>
        <end position="322"/>
    </location>
</feature>
<organism evidence="2 3">
    <name type="scientific">Fusarium duplospermum</name>
    <dbReference type="NCBI Taxonomy" id="1325734"/>
    <lineage>
        <taxon>Eukaryota</taxon>
        <taxon>Fungi</taxon>
        <taxon>Dikarya</taxon>
        <taxon>Ascomycota</taxon>
        <taxon>Pezizomycotina</taxon>
        <taxon>Sordariomycetes</taxon>
        <taxon>Hypocreomycetidae</taxon>
        <taxon>Hypocreales</taxon>
        <taxon>Nectriaceae</taxon>
        <taxon>Fusarium</taxon>
        <taxon>Fusarium solani species complex</taxon>
    </lineage>
</organism>
<name>A0A428QUP1_9HYPO</name>
<protein>
    <submittedName>
        <fullName evidence="2">Uncharacterized protein</fullName>
    </submittedName>
</protein>
<dbReference type="Gene3D" id="2.120.10.30">
    <property type="entry name" value="TolB, C-terminal domain"/>
    <property type="match status" value="1"/>
</dbReference>
<dbReference type="EMBL" id="NKCI01000015">
    <property type="protein sequence ID" value="RSL68986.1"/>
    <property type="molecule type" value="Genomic_DNA"/>
</dbReference>
<proteinExistence type="predicted"/>
<evidence type="ECO:0000313" key="3">
    <source>
        <dbReference type="Proteomes" id="UP000288168"/>
    </source>
</evidence>
<dbReference type="PANTHER" id="PTHR42060">
    <property type="entry name" value="NHL REPEAT-CONTAINING PROTEIN-RELATED"/>
    <property type="match status" value="1"/>
</dbReference>
<keyword evidence="3" id="KW-1185">Reference proteome</keyword>
<dbReference type="OrthoDB" id="5233393at2759"/>